<evidence type="ECO:0000256" key="1">
    <source>
        <dbReference type="ARBA" id="ARBA00022598"/>
    </source>
</evidence>
<dbReference type="GO" id="GO:0004077">
    <property type="term" value="F:biotin--[biotin carboxyl-carrier protein] ligase activity"/>
    <property type="evidence" value="ECO:0007669"/>
    <property type="project" value="UniProtKB-EC"/>
</dbReference>
<dbReference type="SUPFAM" id="SSF55681">
    <property type="entry name" value="Class II aaRS and biotin synthetases"/>
    <property type="match status" value="1"/>
</dbReference>
<reference evidence="3" key="1">
    <citation type="submission" date="2022-10" db="EMBL/GenBank/DDBJ databases">
        <title>Vagococcus sp. isolated from poultry meat.</title>
        <authorList>
            <person name="Johansson P."/>
            <person name="Bjorkroth J."/>
        </authorList>
    </citation>
    <scope>NUCLEOTIDE SEQUENCE</scope>
    <source>
        <strain evidence="3">PNs007</strain>
    </source>
</reference>
<dbReference type="CDD" id="cd16442">
    <property type="entry name" value="BPL"/>
    <property type="match status" value="1"/>
</dbReference>
<dbReference type="PROSITE" id="PS51733">
    <property type="entry name" value="BPL_LPL_CATALYTIC"/>
    <property type="match status" value="1"/>
</dbReference>
<dbReference type="InterPro" id="IPR045864">
    <property type="entry name" value="aa-tRNA-synth_II/BPL/LPL"/>
</dbReference>
<dbReference type="Gene3D" id="3.30.930.10">
    <property type="entry name" value="Bira Bifunctional Protein, Domain 2"/>
    <property type="match status" value="1"/>
</dbReference>
<evidence type="ECO:0000259" key="2">
    <source>
        <dbReference type="PROSITE" id="PS51733"/>
    </source>
</evidence>
<gene>
    <name evidence="3" type="ORF">OL233_06945</name>
</gene>
<keyword evidence="1 3" id="KW-0436">Ligase</keyword>
<dbReference type="EC" id="6.3.4.15" evidence="3"/>
<dbReference type="Pfam" id="PF03099">
    <property type="entry name" value="BPL_LplA_LipB"/>
    <property type="match status" value="1"/>
</dbReference>
<keyword evidence="4" id="KW-1185">Reference proteome</keyword>
<dbReference type="PANTHER" id="PTHR12835">
    <property type="entry name" value="BIOTIN PROTEIN LIGASE"/>
    <property type="match status" value="1"/>
</dbReference>
<comment type="caution">
    <text evidence="3">The sequence shown here is derived from an EMBL/GenBank/DDBJ whole genome shotgun (WGS) entry which is preliminary data.</text>
</comment>
<dbReference type="NCBIfam" id="TIGR00121">
    <property type="entry name" value="birA_ligase"/>
    <property type="match status" value="1"/>
</dbReference>
<evidence type="ECO:0000313" key="4">
    <source>
        <dbReference type="Proteomes" id="UP001147148"/>
    </source>
</evidence>
<sequence length="263" mass="30126">MIKNVMIEDELFYFEHLSEVTSTNTVAKQYKIRDTSKNWLIVSDCQTAGYGRFGRHFYSPKESGIYFTFTLPSRFNITENDCLTFLAALAIATEIEERTSKSPAIKWVNDIYLHGKKVAGILAESTFFPVGNQNLMVGIGINISRSETEKEPHDLHNKRGFVYEETKELTVEDKKEWAVSIVRRILAMVEDKKTSDYLKTYQSKCLTLNKKISWKKNGETMVGRAQKLTAYGQLVVSMENNRVEILNHGDTSILACEKEEVLR</sequence>
<dbReference type="InterPro" id="IPR004408">
    <property type="entry name" value="Biotin_CoA_COase_ligase"/>
</dbReference>
<accession>A0ABT5X225</accession>
<dbReference type="PANTHER" id="PTHR12835:SF5">
    <property type="entry name" value="BIOTIN--PROTEIN LIGASE"/>
    <property type="match status" value="1"/>
</dbReference>
<feature type="domain" description="BPL/LPL catalytic" evidence="2">
    <location>
        <begin position="5"/>
        <end position="190"/>
    </location>
</feature>
<dbReference type="Proteomes" id="UP001147148">
    <property type="component" value="Unassembled WGS sequence"/>
</dbReference>
<proteinExistence type="predicted"/>
<organism evidence="3 4">
    <name type="scientific">Vagococcus proximus</name>
    <dbReference type="NCBI Taxonomy" id="2991417"/>
    <lineage>
        <taxon>Bacteria</taxon>
        <taxon>Bacillati</taxon>
        <taxon>Bacillota</taxon>
        <taxon>Bacilli</taxon>
        <taxon>Lactobacillales</taxon>
        <taxon>Enterococcaceae</taxon>
        <taxon>Vagococcus</taxon>
    </lineage>
</organism>
<dbReference type="RefSeq" id="WP_275471614.1">
    <property type="nucleotide sequence ID" value="NZ_JAPDSH010000004.1"/>
</dbReference>
<name>A0ABT5X225_9ENTE</name>
<evidence type="ECO:0000313" key="3">
    <source>
        <dbReference type="EMBL" id="MDF0480028.1"/>
    </source>
</evidence>
<dbReference type="EMBL" id="JAPDSH010000004">
    <property type="protein sequence ID" value="MDF0480028.1"/>
    <property type="molecule type" value="Genomic_DNA"/>
</dbReference>
<dbReference type="InterPro" id="IPR004143">
    <property type="entry name" value="BPL_LPL_catalytic"/>
</dbReference>
<protein>
    <submittedName>
        <fullName evidence="3">Biotin--[acetyl-CoA-carboxylase] ligase</fullName>
        <ecNumber evidence="3">6.3.4.15</ecNumber>
    </submittedName>
</protein>